<evidence type="ECO:0000313" key="3">
    <source>
        <dbReference type="Proteomes" id="UP000178429"/>
    </source>
</evidence>
<dbReference type="InterPro" id="IPR001584">
    <property type="entry name" value="Integrase_cat-core"/>
</dbReference>
<name>A0A1F8BXJ7_9BACT</name>
<sequence length="318" mass="36771">MSEAVIRKLVEARLRVVNEVNSGKLSVSSGAKILGMTRQGLWKLRKSVEKHGSSAICGRKRGPKGYQRAHNRTDKWIEDTVEKYFELYGVGADRICWLLEDVHIHISRATAYRILVRKRLIIPKQKEKRKPATLYAKEYPGEEIQIDTTEPFGKKGIILISAVDDCSRWGMADCYFHNNSQNAANFLLKMIREAPFPIKAVRTDNGSEFKKTFSKVCGNLGIVIKRNPPKHPTSNGKVERMHRIIEEECFWRVSAHKEDLQYARYWLSRYLAWYNTKRRHGGYGMQGRTPQQRIEDWILTNKSNTLPDVNETLILYSC</sequence>
<comment type="caution">
    <text evidence="2">The sequence shown here is derived from an EMBL/GenBank/DDBJ whole genome shotgun (WGS) entry which is preliminary data.</text>
</comment>
<dbReference type="PANTHER" id="PTHR35004:SF7">
    <property type="entry name" value="INTEGRASE PROTEIN"/>
    <property type="match status" value="1"/>
</dbReference>
<dbReference type="Pfam" id="PF00665">
    <property type="entry name" value="rve"/>
    <property type="match status" value="1"/>
</dbReference>
<dbReference type="InterPro" id="IPR009057">
    <property type="entry name" value="Homeodomain-like_sf"/>
</dbReference>
<dbReference type="SUPFAM" id="SSF53098">
    <property type="entry name" value="Ribonuclease H-like"/>
    <property type="match status" value="1"/>
</dbReference>
<reference evidence="2 3" key="1">
    <citation type="journal article" date="2016" name="Nat. Commun.">
        <title>Thousands of microbial genomes shed light on interconnected biogeochemical processes in an aquifer system.</title>
        <authorList>
            <person name="Anantharaman K."/>
            <person name="Brown C.T."/>
            <person name="Hug L.A."/>
            <person name="Sharon I."/>
            <person name="Castelle C.J."/>
            <person name="Probst A.J."/>
            <person name="Thomas B.C."/>
            <person name="Singh A."/>
            <person name="Wilkins M.J."/>
            <person name="Karaoz U."/>
            <person name="Brodie E.L."/>
            <person name="Williams K.H."/>
            <person name="Hubbard S.S."/>
            <person name="Banfield J.F."/>
        </authorList>
    </citation>
    <scope>NUCLEOTIDE SEQUENCE [LARGE SCALE GENOMIC DNA]</scope>
</reference>
<organism evidence="2 3">
    <name type="scientific">Candidatus Woesebacteria bacterium RIFCSPLOWO2_01_FULL_44_14</name>
    <dbReference type="NCBI Taxonomy" id="1802525"/>
    <lineage>
        <taxon>Bacteria</taxon>
        <taxon>Candidatus Woeseibacteriota</taxon>
    </lineage>
</organism>
<dbReference type="Gene3D" id="3.30.420.10">
    <property type="entry name" value="Ribonuclease H-like superfamily/Ribonuclease H"/>
    <property type="match status" value="1"/>
</dbReference>
<feature type="domain" description="Integrase catalytic" evidence="1">
    <location>
        <begin position="136"/>
        <end position="298"/>
    </location>
</feature>
<evidence type="ECO:0000313" key="2">
    <source>
        <dbReference type="EMBL" id="OGM68823.1"/>
    </source>
</evidence>
<dbReference type="PANTHER" id="PTHR35004">
    <property type="entry name" value="TRANSPOSASE RV3428C-RELATED"/>
    <property type="match status" value="1"/>
</dbReference>
<dbReference type="EMBL" id="MGHL01000017">
    <property type="protein sequence ID" value="OGM68823.1"/>
    <property type="molecule type" value="Genomic_DNA"/>
</dbReference>
<dbReference type="InterPro" id="IPR012337">
    <property type="entry name" value="RNaseH-like_sf"/>
</dbReference>
<dbReference type="PROSITE" id="PS50994">
    <property type="entry name" value="INTEGRASE"/>
    <property type="match status" value="1"/>
</dbReference>
<accession>A0A1F8BXJ7</accession>
<evidence type="ECO:0000259" key="1">
    <source>
        <dbReference type="PROSITE" id="PS50994"/>
    </source>
</evidence>
<dbReference type="SUPFAM" id="SSF46689">
    <property type="entry name" value="Homeodomain-like"/>
    <property type="match status" value="1"/>
</dbReference>
<protein>
    <recommendedName>
        <fullName evidence="1">Integrase catalytic domain-containing protein</fullName>
    </recommendedName>
</protein>
<dbReference type="GO" id="GO:0003676">
    <property type="term" value="F:nucleic acid binding"/>
    <property type="evidence" value="ECO:0007669"/>
    <property type="project" value="InterPro"/>
</dbReference>
<dbReference type="AlphaFoldDB" id="A0A1F8BXJ7"/>
<proteinExistence type="predicted"/>
<dbReference type="InterPro" id="IPR036397">
    <property type="entry name" value="RNaseH_sf"/>
</dbReference>
<dbReference type="STRING" id="1802525.A2975_00430"/>
<gene>
    <name evidence="2" type="ORF">A2975_00430</name>
</gene>
<dbReference type="GO" id="GO:0015074">
    <property type="term" value="P:DNA integration"/>
    <property type="evidence" value="ECO:0007669"/>
    <property type="project" value="InterPro"/>
</dbReference>
<dbReference type="Proteomes" id="UP000178429">
    <property type="component" value="Unassembled WGS sequence"/>
</dbReference>